<accession>A0ABW1AMF6</accession>
<dbReference type="EMBL" id="JBHSOG010000008">
    <property type="protein sequence ID" value="MFC5768334.1"/>
    <property type="molecule type" value="Genomic_DNA"/>
</dbReference>
<feature type="domain" description="ABC transporter" evidence="6">
    <location>
        <begin position="24"/>
        <end position="255"/>
    </location>
</feature>
<comment type="caution">
    <text evidence="7">The sequence shown here is derived from an EMBL/GenBank/DDBJ whole genome shotgun (WGS) entry which is preliminary data.</text>
</comment>
<evidence type="ECO:0000256" key="3">
    <source>
        <dbReference type="ARBA" id="ARBA00022475"/>
    </source>
</evidence>
<keyword evidence="2" id="KW-0813">Transport</keyword>
<evidence type="ECO:0000256" key="5">
    <source>
        <dbReference type="ARBA" id="ARBA00022840"/>
    </source>
</evidence>
<reference evidence="8" key="1">
    <citation type="journal article" date="2019" name="Int. J. Syst. Evol. Microbiol.">
        <title>The Global Catalogue of Microorganisms (GCM) 10K type strain sequencing project: providing services to taxonomists for standard genome sequencing and annotation.</title>
        <authorList>
            <consortium name="The Broad Institute Genomics Platform"/>
            <consortium name="The Broad Institute Genome Sequencing Center for Infectious Disease"/>
            <person name="Wu L."/>
            <person name="Ma J."/>
        </authorList>
    </citation>
    <scope>NUCLEOTIDE SEQUENCE [LARGE SCALE GENOMIC DNA]</scope>
    <source>
        <strain evidence="8">SHR3</strain>
    </source>
</reference>
<name>A0ABW1AMF6_9RHOO</name>
<dbReference type="InterPro" id="IPR003593">
    <property type="entry name" value="AAA+_ATPase"/>
</dbReference>
<dbReference type="PROSITE" id="PS50893">
    <property type="entry name" value="ABC_TRANSPORTER_2"/>
    <property type="match status" value="1"/>
</dbReference>
<proteinExistence type="inferred from homology"/>
<dbReference type="SUPFAM" id="SSF52540">
    <property type="entry name" value="P-loop containing nucleoside triphosphate hydrolases"/>
    <property type="match status" value="1"/>
</dbReference>
<evidence type="ECO:0000256" key="2">
    <source>
        <dbReference type="ARBA" id="ARBA00022448"/>
    </source>
</evidence>
<protein>
    <submittedName>
        <fullName evidence="7">ABC transporter ATP-binding protein</fullName>
    </submittedName>
</protein>
<evidence type="ECO:0000259" key="6">
    <source>
        <dbReference type="PROSITE" id="PS50893"/>
    </source>
</evidence>
<keyword evidence="4" id="KW-0547">Nucleotide-binding</keyword>
<dbReference type="InterPro" id="IPR003439">
    <property type="entry name" value="ABC_transporter-like_ATP-bd"/>
</dbReference>
<dbReference type="InterPro" id="IPR027417">
    <property type="entry name" value="P-loop_NTPase"/>
</dbReference>
<comment type="similarity">
    <text evidence="1">Belongs to the ABC transporter superfamily.</text>
</comment>
<keyword evidence="5 7" id="KW-0067">ATP-binding</keyword>
<sequence>MNARAGIAAGMFDAMADAVPAGALQIRGLSKSYRIGGQAVKVLDGIDIDIAPGRFVSIVGPSGCGKSTLLRLVVGLDDGYAGDIVLDGRRITSTSLDRGIVFQDHRLFPWLTVEENIGLALAALDLPPDEKARRVAEHIALVNLTGFARVYPHQLSGGMAQRAAIARALVNEPKILLLDEPLGALDALTRVRLQRELQRIWMQHRSTMIMVTHDVEEALYLGDEVIVMDARPGRIRRRVQVPLPHPRDRASRVLHALKDEILDELTVAPSGPDGRD</sequence>
<organism evidence="7 8">
    <name type="scientific">Thauera sinica</name>
    <dbReference type="NCBI Taxonomy" id="2665146"/>
    <lineage>
        <taxon>Bacteria</taxon>
        <taxon>Pseudomonadati</taxon>
        <taxon>Pseudomonadota</taxon>
        <taxon>Betaproteobacteria</taxon>
        <taxon>Rhodocyclales</taxon>
        <taxon>Zoogloeaceae</taxon>
        <taxon>Thauera</taxon>
    </lineage>
</organism>
<evidence type="ECO:0000256" key="4">
    <source>
        <dbReference type="ARBA" id="ARBA00022741"/>
    </source>
</evidence>
<evidence type="ECO:0000256" key="1">
    <source>
        <dbReference type="ARBA" id="ARBA00005417"/>
    </source>
</evidence>
<evidence type="ECO:0000313" key="7">
    <source>
        <dbReference type="EMBL" id="MFC5768334.1"/>
    </source>
</evidence>
<dbReference type="SMART" id="SM00382">
    <property type="entry name" value="AAA"/>
    <property type="match status" value="1"/>
</dbReference>
<dbReference type="PANTHER" id="PTHR42788:SF13">
    <property type="entry name" value="ALIPHATIC SULFONATES IMPORT ATP-BINDING PROTEIN SSUB"/>
    <property type="match status" value="1"/>
</dbReference>
<dbReference type="InterPro" id="IPR017871">
    <property type="entry name" value="ABC_transporter-like_CS"/>
</dbReference>
<keyword evidence="8" id="KW-1185">Reference proteome</keyword>
<dbReference type="RefSeq" id="WP_232516553.1">
    <property type="nucleotide sequence ID" value="NZ_JBHSOG010000008.1"/>
</dbReference>
<evidence type="ECO:0000313" key="8">
    <source>
        <dbReference type="Proteomes" id="UP001595974"/>
    </source>
</evidence>
<dbReference type="Gene3D" id="3.40.50.300">
    <property type="entry name" value="P-loop containing nucleotide triphosphate hydrolases"/>
    <property type="match status" value="1"/>
</dbReference>
<dbReference type="Proteomes" id="UP001595974">
    <property type="component" value="Unassembled WGS sequence"/>
</dbReference>
<dbReference type="PANTHER" id="PTHR42788">
    <property type="entry name" value="TAURINE IMPORT ATP-BINDING PROTEIN-RELATED"/>
    <property type="match status" value="1"/>
</dbReference>
<keyword evidence="3" id="KW-1003">Cell membrane</keyword>
<dbReference type="CDD" id="cd03293">
    <property type="entry name" value="ABC_NrtD_SsuB_transporters"/>
    <property type="match status" value="1"/>
</dbReference>
<dbReference type="PROSITE" id="PS00211">
    <property type="entry name" value="ABC_TRANSPORTER_1"/>
    <property type="match status" value="1"/>
</dbReference>
<dbReference type="InterPro" id="IPR050166">
    <property type="entry name" value="ABC_transporter_ATP-bind"/>
</dbReference>
<dbReference type="GO" id="GO:0005524">
    <property type="term" value="F:ATP binding"/>
    <property type="evidence" value="ECO:0007669"/>
    <property type="project" value="UniProtKB-KW"/>
</dbReference>
<keyword evidence="3" id="KW-0472">Membrane</keyword>
<gene>
    <name evidence="7" type="ORF">ACFPTN_03020</name>
</gene>
<dbReference type="Pfam" id="PF00005">
    <property type="entry name" value="ABC_tran"/>
    <property type="match status" value="1"/>
</dbReference>